<dbReference type="NCBIfam" id="TIGR02492">
    <property type="entry name" value="flgK_ends"/>
    <property type="match status" value="1"/>
</dbReference>
<evidence type="ECO:0000259" key="8">
    <source>
        <dbReference type="PROSITE" id="PS50234"/>
    </source>
</evidence>
<dbReference type="GO" id="GO:0044780">
    <property type="term" value="P:bacterial-type flagellum assembly"/>
    <property type="evidence" value="ECO:0007669"/>
    <property type="project" value="InterPro"/>
</dbReference>
<proteinExistence type="inferred from homology"/>
<dbReference type="PROSITE" id="PS50234">
    <property type="entry name" value="VWFA"/>
    <property type="match status" value="1"/>
</dbReference>
<dbReference type="GO" id="GO:0009424">
    <property type="term" value="C:bacterial-type flagellum hook"/>
    <property type="evidence" value="ECO:0007669"/>
    <property type="project" value="InterPro"/>
</dbReference>
<dbReference type="InterPro" id="IPR010930">
    <property type="entry name" value="Flg_bb/hook_C_dom"/>
</dbReference>
<gene>
    <name evidence="9" type="primary">flgK</name>
    <name evidence="9" type="ORF">HXW94_08945</name>
</gene>
<keyword evidence="9" id="KW-0969">Cilium</keyword>
<dbReference type="GO" id="GO:0005576">
    <property type="term" value="C:extracellular region"/>
    <property type="evidence" value="ECO:0007669"/>
    <property type="project" value="UniProtKB-SubCell"/>
</dbReference>
<comment type="caution">
    <text evidence="9">The sequence shown here is derived from an EMBL/GenBank/DDBJ whole genome shotgun (WGS) entry which is preliminary data.</text>
</comment>
<dbReference type="EMBL" id="JACADJ010000025">
    <property type="protein sequence ID" value="NWH05108.1"/>
    <property type="molecule type" value="Genomic_DNA"/>
</dbReference>
<evidence type="ECO:0000256" key="5">
    <source>
        <dbReference type="ARBA" id="ARBA00022525"/>
    </source>
</evidence>
<dbReference type="Proteomes" id="UP000553343">
    <property type="component" value="Unassembled WGS sequence"/>
</dbReference>
<dbReference type="InterPro" id="IPR002035">
    <property type="entry name" value="VWF_A"/>
</dbReference>
<evidence type="ECO:0000313" key="10">
    <source>
        <dbReference type="Proteomes" id="UP000553343"/>
    </source>
</evidence>
<feature type="region of interest" description="Disordered" evidence="7">
    <location>
        <begin position="868"/>
        <end position="892"/>
    </location>
</feature>
<keyword evidence="9" id="KW-0966">Cell projection</keyword>
<evidence type="ECO:0000256" key="1">
    <source>
        <dbReference type="ARBA" id="ARBA00004365"/>
    </source>
</evidence>
<dbReference type="PANTHER" id="PTHR30033">
    <property type="entry name" value="FLAGELLAR HOOK-ASSOCIATED PROTEIN 1"/>
    <property type="match status" value="1"/>
</dbReference>
<keyword evidence="5" id="KW-0964">Secreted</keyword>
<evidence type="ECO:0000256" key="7">
    <source>
        <dbReference type="SAM" id="MobiDB-lite"/>
    </source>
</evidence>
<evidence type="ECO:0000256" key="4">
    <source>
        <dbReference type="ARBA" id="ARBA00016244"/>
    </source>
</evidence>
<evidence type="ECO:0000313" key="9">
    <source>
        <dbReference type="EMBL" id="NWH05108.1"/>
    </source>
</evidence>
<accession>A0A850T9B9</accession>
<keyword evidence="10" id="KW-1185">Reference proteome</keyword>
<dbReference type="GO" id="GO:0005198">
    <property type="term" value="F:structural molecule activity"/>
    <property type="evidence" value="ECO:0007669"/>
    <property type="project" value="InterPro"/>
</dbReference>
<dbReference type="RefSeq" id="WP_178366563.1">
    <property type="nucleotide sequence ID" value="NZ_JACADJ010000025.1"/>
</dbReference>
<comment type="subcellular location">
    <subcellularLocation>
        <location evidence="1">Bacterial flagellum</location>
    </subcellularLocation>
    <subcellularLocation>
        <location evidence="2">Secreted</location>
    </subcellularLocation>
</comment>
<dbReference type="PANTHER" id="PTHR30033:SF1">
    <property type="entry name" value="FLAGELLAR HOOK-ASSOCIATED PROTEIN 1"/>
    <property type="match status" value="1"/>
</dbReference>
<reference evidence="9 10" key="1">
    <citation type="submission" date="2020-06" db="EMBL/GenBank/DDBJ databases">
        <title>High-quality draft genome of sulfate reducer Desulfobacter latus type strain AcrS2 isolated from marine sediment.</title>
        <authorList>
            <person name="Hoppe M."/>
            <person name="Larsen C.K."/>
            <person name="Marshall I.P.G."/>
            <person name="Schramm A."/>
            <person name="Marietou A.G."/>
        </authorList>
    </citation>
    <scope>NUCLEOTIDE SEQUENCE [LARGE SCALE GENOMIC DNA]</scope>
    <source>
        <strain evidence="9 10">AcRS2</strain>
    </source>
</reference>
<keyword evidence="9" id="KW-0282">Flagellum</keyword>
<feature type="domain" description="VWFA" evidence="8">
    <location>
        <begin position="507"/>
        <end position="731"/>
    </location>
</feature>
<comment type="similarity">
    <text evidence="3">Belongs to the flagella basal body rod proteins family.</text>
</comment>
<feature type="compositionally biased region" description="Low complexity" evidence="7">
    <location>
        <begin position="868"/>
        <end position="882"/>
    </location>
</feature>
<keyword evidence="6" id="KW-0975">Bacterial flagellum</keyword>
<dbReference type="SUPFAM" id="SSF64518">
    <property type="entry name" value="Phase 1 flagellin"/>
    <property type="match status" value="1"/>
</dbReference>
<protein>
    <recommendedName>
        <fullName evidence="4">Flagellar hook-associated protein 1</fullName>
    </recommendedName>
</protein>
<feature type="compositionally biased region" description="Polar residues" evidence="7">
    <location>
        <begin position="883"/>
        <end position="892"/>
    </location>
</feature>
<organism evidence="9 10">
    <name type="scientific">Desulfobacter latus</name>
    <dbReference type="NCBI Taxonomy" id="2292"/>
    <lineage>
        <taxon>Bacteria</taxon>
        <taxon>Pseudomonadati</taxon>
        <taxon>Thermodesulfobacteriota</taxon>
        <taxon>Desulfobacteria</taxon>
        <taxon>Desulfobacterales</taxon>
        <taxon>Desulfobacteraceae</taxon>
        <taxon>Desulfobacter</taxon>
    </lineage>
</organism>
<evidence type="ECO:0000256" key="2">
    <source>
        <dbReference type="ARBA" id="ARBA00004613"/>
    </source>
</evidence>
<evidence type="ECO:0000256" key="3">
    <source>
        <dbReference type="ARBA" id="ARBA00009677"/>
    </source>
</evidence>
<dbReference type="Pfam" id="PF22638">
    <property type="entry name" value="FlgK_D1"/>
    <property type="match status" value="1"/>
</dbReference>
<sequence length="1390" mass="145092">MSGLNAILNTASNAVTAYQAAISVTGQNIANADNEDYSIQSAQLSTTPTVTSGGNIYGTGVTVASVSRFVNQLIENTLTSELSSQAALEEAQVYMSSIEDLFSEDSDDSVNTLLDAYWSAWEDLSNNPSGETEQNAVYDAGLALTKRINAIEEALSDLTDDLDSEISSAVTEVNSLSEQIAGLNLAMINAESIGGNANDLADKRNALVDDLGKRIDVDVIAKDDGSYLITSCGLPLVEDGISYDISLDQGSVYWTGKSGNTYDITNDIPGGAIAGWLEVRDVMIPETQAEFDELATNLIWTLNAQHSQGAGQTYFSGALAGTYEAGESGTFDSLYYGDEIDYTRDFSMVIQDATDTTSEYQTVNVDMGISTAGISNITGPGKADAIYELTVIDEGTLGDKTVVQSSGTLLGDVSYHPGGIANAMDAALAEQTLTITHGSDTQTLDISDTGSGAGRSAAQIAEKLSGIDGIDAYASSTSAYFDVSNILSAADGDIVTFTLDVDGVQEDVKFTVDTSLSLSEQFEDALKAGAQSINEINRNTDLAVGDMSIESTSGATLGIYDFNVVNNAGITLSNFQNFDTDDASVSLTLSTTGTTNQDIDIAVDLTDVDTTDSAEVAQAFYDAISNTLTDNETLAVELDEGTDELTILTTDGSNVSLSKASESTGNDAVIDVVAVGSSVLTDTGQLLFDGSDEEGAQATFSDGDVLGVTMDAGGSEPRSLDETDSGATDALAIVGSVSIVMDPGMQISSDETSAAGLFGAGGTPVTGTSMITLGGAGGYDGFDDGENITFELDGQPVSYAVAAPAGTTDAEQAQQLEGALSAALDLASYEIIRNGSSVSIVKMDATDTDAIVISDFSDTGSDAVLRVSTGTGSGSESPENETLVSGSATKNSTTAATFGDPATIYWEIFDNKGNASGQSGYVEIDESGAVEIDSTGTPVSFDISQGSLVAGNTLRINTDAAGNADILQGSVTGKAASVDDMYAFTVTSGGTLPDDKDDIVIQWTSETGSGTIELKDDKDENRRITADVDGMTIAFDSGTLVNGEVFYIATDENGKAVGDTIQTLSEWHWTLDAFAGEFNRSAGGVNVSVTRDNRIVFDTHDDYCAIENVTCSGGNNIDQENLEIKVLNYSALEFEAEGLEFVRTTDPGDGSVTWDVENDPTGTMKIIPDGGDDNGFQIDLTGNAIGDIEITFGQPVSGDGYIRMDLKSRDADDLSYAFAGNEDGDSGVAAALGVNTFFTGTKASDIRVNDVLSDTDLLASGILDTETFALAAGDNTNAMAMADTRYDSVDMKAYTYTRGKGVRVSVTTTSLDDYQASLVSTIGSTTAGINSALEYSESLMFQLTAQRDSISAVSLDEEMINLTAQQQAYLAAAKLLTTVQEMFDALLATR</sequence>
<dbReference type="Pfam" id="PF06429">
    <property type="entry name" value="Flg_bbr_C"/>
    <property type="match status" value="1"/>
</dbReference>
<name>A0A850T9B9_9BACT</name>
<dbReference type="InterPro" id="IPR002371">
    <property type="entry name" value="FlgK"/>
</dbReference>
<dbReference type="InterPro" id="IPR053927">
    <property type="entry name" value="FlgK_helical"/>
</dbReference>
<evidence type="ECO:0000256" key="6">
    <source>
        <dbReference type="ARBA" id="ARBA00023143"/>
    </source>
</evidence>